<feature type="binding site" evidence="6">
    <location>
        <begin position="30"/>
        <end position="32"/>
    </location>
    <ligand>
        <name>S-adenosyl-L-methionine</name>
        <dbReference type="ChEBI" id="CHEBI:59789"/>
    </ligand>
</feature>
<dbReference type="Proteomes" id="UP000745577">
    <property type="component" value="Unassembled WGS sequence"/>
</dbReference>
<evidence type="ECO:0000256" key="5">
    <source>
        <dbReference type="ARBA" id="ARBA00022691"/>
    </source>
</evidence>
<dbReference type="Pfam" id="PF01795">
    <property type="entry name" value="Methyltransf_5"/>
    <property type="match status" value="1"/>
</dbReference>
<dbReference type="InterPro" id="IPR002903">
    <property type="entry name" value="RsmH"/>
</dbReference>
<comment type="function">
    <text evidence="6">Specifically methylates the N4 position of cytidine in position 1402 (C1402) of 16S rRNA.</text>
</comment>
<dbReference type="PANTHER" id="PTHR11265:SF0">
    <property type="entry name" value="12S RRNA N4-METHYLCYTIDINE METHYLTRANSFERASE"/>
    <property type="match status" value="1"/>
</dbReference>
<dbReference type="Gene3D" id="3.40.50.150">
    <property type="entry name" value="Vaccinia Virus protein VP39"/>
    <property type="match status" value="1"/>
</dbReference>
<evidence type="ECO:0000313" key="7">
    <source>
        <dbReference type="EMBL" id="MCA9379686.1"/>
    </source>
</evidence>
<dbReference type="InterPro" id="IPR023397">
    <property type="entry name" value="SAM-dep_MeTrfase_MraW_recog"/>
</dbReference>
<name>A0A955I8E8_9BACT</name>
<dbReference type="Gene3D" id="1.10.150.170">
    <property type="entry name" value="Putative methyltransferase TM0872, insert domain"/>
    <property type="match status" value="1"/>
</dbReference>
<sequence>MHKPVLLKELIDSIDVKKSGTYLDVTLGGGGHSLQIIERLRGNGNLVVMDVNKKALENFKEMLIEEGFKEKDSSFTKGKVQVTLVNENFRHLDEVLKNIKIKEFNGIIADLGLSTDQIYQVEGISYLKNTELDMRLDDRLGVKASDLLNALYKTELENMFKNLADIKFEKELVRKIIEYRKTRPFKTTKQLKHLIQEVVPLYKRKGTHKNPEAKVFQALRIAVNDEIGALKSFLPLAFEALAQEGILSVISFHSGEDRIVKNFIRDMEEKGQIEIVEKLIKPSQLEINTNPRSSSARLRVMRKL</sequence>
<feature type="binding site" evidence="6">
    <location>
        <position position="110"/>
    </location>
    <ligand>
        <name>S-adenosyl-L-methionine</name>
        <dbReference type="ChEBI" id="CHEBI:59789"/>
    </ligand>
</feature>
<dbReference type="GO" id="GO:0071424">
    <property type="term" value="F:rRNA (cytosine-N4-)-methyltransferase activity"/>
    <property type="evidence" value="ECO:0007669"/>
    <property type="project" value="UniProtKB-UniRule"/>
</dbReference>
<dbReference type="GO" id="GO:0070475">
    <property type="term" value="P:rRNA base methylation"/>
    <property type="evidence" value="ECO:0007669"/>
    <property type="project" value="UniProtKB-UniRule"/>
</dbReference>
<keyword evidence="4 6" id="KW-0808">Transferase</keyword>
<comment type="caution">
    <text evidence="7">The sequence shown here is derived from an EMBL/GenBank/DDBJ whole genome shotgun (WGS) entry which is preliminary data.</text>
</comment>
<comment type="subcellular location">
    <subcellularLocation>
        <location evidence="6">Cytoplasm</location>
    </subcellularLocation>
</comment>
<comment type="catalytic activity">
    <reaction evidence="6">
        <text>cytidine(1402) in 16S rRNA + S-adenosyl-L-methionine = N(4)-methylcytidine(1402) in 16S rRNA + S-adenosyl-L-homocysteine + H(+)</text>
        <dbReference type="Rhea" id="RHEA:42928"/>
        <dbReference type="Rhea" id="RHEA-COMP:10286"/>
        <dbReference type="Rhea" id="RHEA-COMP:10287"/>
        <dbReference type="ChEBI" id="CHEBI:15378"/>
        <dbReference type="ChEBI" id="CHEBI:57856"/>
        <dbReference type="ChEBI" id="CHEBI:59789"/>
        <dbReference type="ChEBI" id="CHEBI:74506"/>
        <dbReference type="ChEBI" id="CHEBI:82748"/>
        <dbReference type="EC" id="2.1.1.199"/>
    </reaction>
</comment>
<dbReference type="InterPro" id="IPR029063">
    <property type="entry name" value="SAM-dependent_MTases_sf"/>
</dbReference>
<evidence type="ECO:0000256" key="6">
    <source>
        <dbReference type="HAMAP-Rule" id="MF_01007"/>
    </source>
</evidence>
<feature type="binding site" evidence="6">
    <location>
        <position position="117"/>
    </location>
    <ligand>
        <name>S-adenosyl-L-methionine</name>
        <dbReference type="ChEBI" id="CHEBI:59789"/>
    </ligand>
</feature>
<dbReference type="AlphaFoldDB" id="A0A955I8E8"/>
<keyword evidence="5 6" id="KW-0949">S-adenosyl-L-methionine</keyword>
<dbReference type="PANTHER" id="PTHR11265">
    <property type="entry name" value="S-ADENOSYL-METHYLTRANSFERASE MRAW"/>
    <property type="match status" value="1"/>
</dbReference>
<dbReference type="SUPFAM" id="SSF53335">
    <property type="entry name" value="S-adenosyl-L-methionine-dependent methyltransferases"/>
    <property type="match status" value="1"/>
</dbReference>
<feature type="binding site" evidence="6">
    <location>
        <position position="50"/>
    </location>
    <ligand>
        <name>S-adenosyl-L-methionine</name>
        <dbReference type="ChEBI" id="CHEBI:59789"/>
    </ligand>
</feature>
<feature type="binding site" evidence="6">
    <location>
        <position position="89"/>
    </location>
    <ligand>
        <name>S-adenosyl-L-methionine</name>
        <dbReference type="ChEBI" id="CHEBI:59789"/>
    </ligand>
</feature>
<dbReference type="SUPFAM" id="SSF81799">
    <property type="entry name" value="Putative methyltransferase TM0872, insert domain"/>
    <property type="match status" value="1"/>
</dbReference>
<dbReference type="HAMAP" id="MF_01007">
    <property type="entry name" value="16SrRNA_methyltr_H"/>
    <property type="match status" value="1"/>
</dbReference>
<evidence type="ECO:0000256" key="3">
    <source>
        <dbReference type="ARBA" id="ARBA00022603"/>
    </source>
</evidence>
<dbReference type="PIRSF" id="PIRSF004486">
    <property type="entry name" value="MraW"/>
    <property type="match status" value="1"/>
</dbReference>
<protein>
    <recommendedName>
        <fullName evidence="6">Ribosomal RNA small subunit methyltransferase H</fullName>
        <ecNumber evidence="6">2.1.1.199</ecNumber>
    </recommendedName>
    <alternativeName>
        <fullName evidence="6">16S rRNA m(4)C1402 methyltransferase</fullName>
    </alternativeName>
    <alternativeName>
        <fullName evidence="6">rRNA (cytosine-N(4)-)-methyltransferase RsmH</fullName>
    </alternativeName>
</protein>
<accession>A0A955I8E8</accession>
<comment type="similarity">
    <text evidence="1 6">Belongs to the methyltransferase superfamily. RsmH family.</text>
</comment>
<keyword evidence="6" id="KW-0963">Cytoplasm</keyword>
<evidence type="ECO:0000256" key="1">
    <source>
        <dbReference type="ARBA" id="ARBA00010396"/>
    </source>
</evidence>
<dbReference type="NCBIfam" id="TIGR00006">
    <property type="entry name" value="16S rRNA (cytosine(1402)-N(4))-methyltransferase RsmH"/>
    <property type="match status" value="1"/>
</dbReference>
<evidence type="ECO:0000256" key="4">
    <source>
        <dbReference type="ARBA" id="ARBA00022679"/>
    </source>
</evidence>
<reference evidence="7" key="2">
    <citation type="journal article" date="2021" name="Microbiome">
        <title>Successional dynamics and alternative stable states in a saline activated sludge microbial community over 9 years.</title>
        <authorList>
            <person name="Wang Y."/>
            <person name="Ye J."/>
            <person name="Ju F."/>
            <person name="Liu L."/>
            <person name="Boyd J.A."/>
            <person name="Deng Y."/>
            <person name="Parks D.H."/>
            <person name="Jiang X."/>
            <person name="Yin X."/>
            <person name="Woodcroft B.J."/>
            <person name="Tyson G.W."/>
            <person name="Hugenholtz P."/>
            <person name="Polz M.F."/>
            <person name="Zhang T."/>
        </authorList>
    </citation>
    <scope>NUCLEOTIDE SEQUENCE</scope>
    <source>
        <strain evidence="7">HKST-UBA15</strain>
    </source>
</reference>
<proteinExistence type="inferred from homology"/>
<evidence type="ECO:0000313" key="8">
    <source>
        <dbReference type="Proteomes" id="UP000745577"/>
    </source>
</evidence>
<keyword evidence="3 6" id="KW-0489">Methyltransferase</keyword>
<evidence type="ECO:0000256" key="2">
    <source>
        <dbReference type="ARBA" id="ARBA00022552"/>
    </source>
</evidence>
<organism evidence="7 8">
    <name type="scientific">Candidatus Dojkabacteria bacterium</name>
    <dbReference type="NCBI Taxonomy" id="2099670"/>
    <lineage>
        <taxon>Bacteria</taxon>
        <taxon>Candidatus Dojkabacteria</taxon>
    </lineage>
</organism>
<dbReference type="GO" id="GO:0005737">
    <property type="term" value="C:cytoplasm"/>
    <property type="evidence" value="ECO:0007669"/>
    <property type="project" value="UniProtKB-SubCell"/>
</dbReference>
<dbReference type="EMBL" id="JAGQLL010000006">
    <property type="protein sequence ID" value="MCA9379686.1"/>
    <property type="molecule type" value="Genomic_DNA"/>
</dbReference>
<gene>
    <name evidence="6 7" type="primary">rsmH</name>
    <name evidence="7" type="ORF">KC675_00750</name>
</gene>
<dbReference type="EC" id="2.1.1.199" evidence="6"/>
<keyword evidence="2 6" id="KW-0698">rRNA processing</keyword>
<reference evidence="7" key="1">
    <citation type="submission" date="2020-04" db="EMBL/GenBank/DDBJ databases">
        <authorList>
            <person name="Zhang T."/>
        </authorList>
    </citation>
    <scope>NUCLEOTIDE SEQUENCE</scope>
    <source>
        <strain evidence="7">HKST-UBA15</strain>
    </source>
</reference>